<dbReference type="Proteomes" id="UP000028719">
    <property type="component" value="Unassembled WGS sequence"/>
</dbReference>
<comment type="caution">
    <text evidence="2">The sequence shown here is derived from an EMBL/GenBank/DDBJ whole genome shotgun (WGS) entry which is preliminary data.</text>
</comment>
<accession>A0ABR4UKD7</accession>
<gene>
    <name evidence="2" type="ORF">IW16_14935</name>
</gene>
<keyword evidence="1" id="KW-0812">Transmembrane</keyword>
<proteinExistence type="predicted"/>
<keyword evidence="3" id="KW-1185">Reference proteome</keyword>
<keyword evidence="1" id="KW-0472">Membrane</keyword>
<evidence type="ECO:0000313" key="3">
    <source>
        <dbReference type="Proteomes" id="UP000028719"/>
    </source>
</evidence>
<protein>
    <submittedName>
        <fullName evidence="2">Uncharacterized protein</fullName>
    </submittedName>
</protein>
<evidence type="ECO:0000256" key="1">
    <source>
        <dbReference type="SAM" id="Phobius"/>
    </source>
</evidence>
<dbReference type="EMBL" id="JPRI01000005">
    <property type="protein sequence ID" value="KFF25305.1"/>
    <property type="molecule type" value="Genomic_DNA"/>
</dbReference>
<feature type="transmembrane region" description="Helical" evidence="1">
    <location>
        <begin position="9"/>
        <end position="28"/>
    </location>
</feature>
<sequence length="144" mass="16635">MFSMKNKNLVYLFLILAGAGVILFLFTYSPKNNDKLIIADIRVEVEGIIKKKVAVRDGLMTHVKVARRNKPDTLIFLGERIDSVDINENIMKYRNSPFFYISSHVGKPKKLRYVSIPKSILEDKSFPEAWKDSCRNGWRNILVD</sequence>
<reference evidence="2 3" key="1">
    <citation type="submission" date="2014-07" db="EMBL/GenBank/DDBJ databases">
        <title>Genome of Chryseobacterium vrystaatense LMG 22846.</title>
        <authorList>
            <person name="Pipes S.E."/>
            <person name="Stropko S.J."/>
            <person name="Newman J.D."/>
        </authorList>
    </citation>
    <scope>NUCLEOTIDE SEQUENCE [LARGE SCALE GENOMIC DNA]</scope>
    <source>
        <strain evidence="2 3">LMG 22846</strain>
    </source>
</reference>
<keyword evidence="1" id="KW-1133">Transmembrane helix</keyword>
<name>A0ABR4UKD7_9FLAO</name>
<evidence type="ECO:0000313" key="2">
    <source>
        <dbReference type="EMBL" id="KFF25305.1"/>
    </source>
</evidence>
<organism evidence="2 3">
    <name type="scientific">Chryseobacterium vrystaatense</name>
    <dbReference type="NCBI Taxonomy" id="307480"/>
    <lineage>
        <taxon>Bacteria</taxon>
        <taxon>Pseudomonadati</taxon>
        <taxon>Bacteroidota</taxon>
        <taxon>Flavobacteriia</taxon>
        <taxon>Flavobacteriales</taxon>
        <taxon>Weeksellaceae</taxon>
        <taxon>Chryseobacterium group</taxon>
        <taxon>Chryseobacterium</taxon>
    </lineage>
</organism>